<accession>A0A098VXV5</accession>
<dbReference type="GO" id="GO:0002926">
    <property type="term" value="P:tRNA wobble base 5-methoxycarbonylmethyl-2-thiouridinylation"/>
    <property type="evidence" value="ECO:0007669"/>
    <property type="project" value="TreeGrafter"/>
</dbReference>
<dbReference type="InterPro" id="IPR056164">
    <property type="entry name" value="Beta-prop_ELP1_1st"/>
</dbReference>
<dbReference type="HOGENOM" id="CLU_250405_0_0_1"/>
<dbReference type="InterPro" id="IPR006849">
    <property type="entry name" value="Elp1"/>
</dbReference>
<evidence type="ECO:0000313" key="3">
    <source>
        <dbReference type="EMBL" id="KGG52606.1"/>
    </source>
</evidence>
<protein>
    <submittedName>
        <fullName evidence="3">Killer toxin insensitive protein 3-like protein</fullName>
    </submittedName>
</protein>
<dbReference type="PANTHER" id="PTHR12747:SF0">
    <property type="entry name" value="ELONGATOR COMPLEX PROTEIN 1"/>
    <property type="match status" value="1"/>
</dbReference>
<dbReference type="GO" id="GO:0000049">
    <property type="term" value="F:tRNA binding"/>
    <property type="evidence" value="ECO:0007669"/>
    <property type="project" value="TreeGrafter"/>
</dbReference>
<comment type="caution">
    <text evidence="3">The sequence shown here is derived from an EMBL/GenBank/DDBJ whole genome shotgun (WGS) entry which is preliminary data.</text>
</comment>
<name>A0A098VXV5_9MICR</name>
<dbReference type="InterPro" id="IPR036322">
    <property type="entry name" value="WD40_repeat_dom_sf"/>
</dbReference>
<dbReference type="EMBL" id="JMKJ01000058">
    <property type="protein sequence ID" value="KGG52606.1"/>
    <property type="molecule type" value="Genomic_DNA"/>
</dbReference>
<sequence length="1467" mass="159919">MKSLLLSLVSRVEVLRNSDTPDDFRFVISSSFKRRFVISSQSKSSKAVSLFICSYDERSVGITPSNSNADKQGNFFLVNPNELYTGDKKNDLINSILDPIDESVLVFFSSGLVVAATANGSAFAVGIIEDGISQAQPSPDHEIFTVFSRDGKKLFLLAPGTLDTIAVIFLDENKSECPIKQPISIGWGSEKTQFRGTGAAAVERAAATATTILENNGPSGNAPLPVCQSSPPEKPISCRWHPDSSKFALILGDGSLRVYGRDATFLAKSASTVSLPGSPMAWKGQYGHGFGILAPHSVTKNALQIWEPNCLANGGFSYCPPKSMQMPAQADSFQLSALAWNSTNTILALGYALGHIQLWTTTCFQFDLKMELAAPPATTMLKMFWLDKVEDLLVVVRRSSSTVYLDMFAINMAPGPITIPDPNAMVIVSSGEHLRVTPCSLGLVPPPLSRWRASHPDKCAITLTAFIGQGHQIAALTSDASELLLFDEGPLRGAPLGSPMKISGKFHLTLSPGYTLFPHQLISLSASVLLLFATMFPNNGGPIRHVLFFIRPKETFVPNSNSQKTDLAKEWCGELVEIPLQLSKPSSVHVCDGKGTLLVCYADGSLIQYVMKAEVIAPGETDVSSKNNFLPKITASMAKVSLLCHDSQFDLQWKLLKTKIDAGDAVIQSQFSSCSDTLLLLTRGGVLWLVNDGIYLRRLPVQDVTSIALLPRSRLPDAHFTLRFLVTVQNSQTMCSLFLCDIPEDKDGALEILERHPCEPGSTIISAVGESSPVTLLVMDRGSLERVYMRTLLLEHMEYLCVIGDEFRAAYELGLRHRLPLAKLVPLPAQMHVADQHGTFQAIHHHLNRLVQSLSPDQLIQIMADRSATAEHRNALKAAVLAALPCDVGTIRVAIAADLLSDTVDEAMALFAAEWANLGSEERTLLVRAALVLVSREKVNAGAEALMAAALGTYSLALAQAIGEEGLGDRDPQEFMGFISKCYTCANEPRRRFLIDDRLGRSERALSWLIEEARVGGSLEAEGCDAINEIVAYVLKRDLYETVLFQSENSFVLRKAILQSYAQRYATPRALLATRMLKEAVAIFMTQGDFLGIATTLSLMSASDALSLQVSIGSTVQQSPHSILLATISQSQDDSSRNVEEAAAAVCSAMQRMPNNTINERATSTTQASSNSALDITSSLKGMLFDPKTMPWTHGWELALLLCLRQPEASLVSGDLLPALRSEGSRLLELLTIGILGNLHQVAQGLERHRNLPQVGEFDLAMHVDDNNVTGADDCSVISRVSTVSWKSTTSSRSFTSNRSSTSSRSSTSISSTAKAIARKKKTAAKPNSPRHEWYLINEAKFLVETTLLPLVPSFFAFVEVFLLCISRELGSALKDGCTRVGPSDKTTIFRDFLERLPHALIKAWDENMVILAAILENAPVRRRISPSSSTSEVDEIFMECFAAYGELRTLVRLLPRNTERPPIPLI</sequence>
<feature type="domain" description="ELP1 first N-terminal beta-propeller" evidence="2">
    <location>
        <begin position="30"/>
        <end position="383"/>
    </location>
</feature>
<gene>
    <name evidence="3" type="ORF">DI09_152p20</name>
</gene>
<evidence type="ECO:0000313" key="4">
    <source>
        <dbReference type="Proteomes" id="UP000029725"/>
    </source>
</evidence>
<feature type="region of interest" description="Disordered" evidence="1">
    <location>
        <begin position="1291"/>
        <end position="1313"/>
    </location>
</feature>
<proteinExistence type="predicted"/>
<dbReference type="Pfam" id="PF04762">
    <property type="entry name" value="Beta-prop_ELP1_1st"/>
    <property type="match status" value="1"/>
</dbReference>
<dbReference type="PANTHER" id="PTHR12747">
    <property type="entry name" value="ELONGATOR COMPLEX PROTEIN 1"/>
    <property type="match status" value="1"/>
</dbReference>
<dbReference type="GO" id="GO:0005829">
    <property type="term" value="C:cytosol"/>
    <property type="evidence" value="ECO:0007669"/>
    <property type="project" value="TreeGrafter"/>
</dbReference>
<evidence type="ECO:0000256" key="1">
    <source>
        <dbReference type="SAM" id="MobiDB-lite"/>
    </source>
</evidence>
<dbReference type="UniPathway" id="UPA00988"/>
<dbReference type="RefSeq" id="XP_013239042.1">
    <property type="nucleotide sequence ID" value="XM_013383588.1"/>
</dbReference>
<organism evidence="3 4">
    <name type="scientific">Mitosporidium daphniae</name>
    <dbReference type="NCBI Taxonomy" id="1485682"/>
    <lineage>
        <taxon>Eukaryota</taxon>
        <taxon>Fungi</taxon>
        <taxon>Fungi incertae sedis</taxon>
        <taxon>Microsporidia</taxon>
        <taxon>Mitosporidium</taxon>
    </lineage>
</organism>
<dbReference type="Proteomes" id="UP000029725">
    <property type="component" value="Unassembled WGS sequence"/>
</dbReference>
<dbReference type="VEuPathDB" id="MicrosporidiaDB:DI09_152p20"/>
<dbReference type="GeneID" id="25258508"/>
<keyword evidence="4" id="KW-1185">Reference proteome</keyword>
<dbReference type="OrthoDB" id="40048at2759"/>
<evidence type="ECO:0000259" key="2">
    <source>
        <dbReference type="Pfam" id="PF04762"/>
    </source>
</evidence>
<reference evidence="3 4" key="1">
    <citation type="submission" date="2014-04" db="EMBL/GenBank/DDBJ databases">
        <title>A new species of microsporidia sheds light on the evolution of extreme parasitism.</title>
        <authorList>
            <person name="Haag K.L."/>
            <person name="James T.Y."/>
            <person name="Larsson R."/>
            <person name="Schaer T.M."/>
            <person name="Refardt D."/>
            <person name="Pombert J.-F."/>
            <person name="Ebert D."/>
        </authorList>
    </citation>
    <scope>NUCLEOTIDE SEQUENCE [LARGE SCALE GENOMIC DNA]</scope>
    <source>
        <strain evidence="3 4">UGP3</strain>
        <tissue evidence="3">Spores</tissue>
    </source>
</reference>
<dbReference type="GO" id="GO:0033588">
    <property type="term" value="C:elongator holoenzyme complex"/>
    <property type="evidence" value="ECO:0007669"/>
    <property type="project" value="InterPro"/>
</dbReference>
<dbReference type="SUPFAM" id="SSF50978">
    <property type="entry name" value="WD40 repeat-like"/>
    <property type="match status" value="1"/>
</dbReference>